<gene>
    <name evidence="2" type="ORF">CBG22142</name>
    <name evidence="2" type="ORF">CBG_22142</name>
</gene>
<evidence type="ECO:0000313" key="3">
    <source>
        <dbReference type="Proteomes" id="UP000008549"/>
    </source>
</evidence>
<dbReference type="InParanoid" id="A8Y1M5"/>
<reference evidence="2 3" key="2">
    <citation type="journal article" date="2011" name="PLoS Genet.">
        <title>Caenorhabditis briggsae recombinant inbred line genotypes reveal inter-strain incompatibility and the evolution of recombination.</title>
        <authorList>
            <person name="Ross J.A."/>
            <person name="Koboldt D.C."/>
            <person name="Staisch J.E."/>
            <person name="Chamberlin H.M."/>
            <person name="Gupta B.P."/>
            <person name="Miller R.D."/>
            <person name="Baird S.E."/>
            <person name="Haag E.S."/>
        </authorList>
    </citation>
    <scope>NUCLEOTIDE SEQUENCE [LARGE SCALE GENOMIC DNA]</scope>
    <source>
        <strain evidence="2 3">AF16</strain>
    </source>
</reference>
<dbReference type="AlphaFoldDB" id="A8Y1M5"/>
<dbReference type="KEGG" id="cbr:CBG_22142"/>
<dbReference type="GeneID" id="8580912"/>
<reference evidence="2 3" key="1">
    <citation type="journal article" date="2003" name="PLoS Biol.">
        <title>The genome sequence of Caenorhabditis briggsae: a platform for comparative genomics.</title>
        <authorList>
            <person name="Stein L.D."/>
            <person name="Bao Z."/>
            <person name="Blasiar D."/>
            <person name="Blumenthal T."/>
            <person name="Brent M.R."/>
            <person name="Chen N."/>
            <person name="Chinwalla A."/>
            <person name="Clarke L."/>
            <person name="Clee C."/>
            <person name="Coghlan A."/>
            <person name="Coulson A."/>
            <person name="D'Eustachio P."/>
            <person name="Fitch D.H."/>
            <person name="Fulton L.A."/>
            <person name="Fulton R.E."/>
            <person name="Griffiths-Jones S."/>
            <person name="Harris T.W."/>
            <person name="Hillier L.W."/>
            <person name="Kamath R."/>
            <person name="Kuwabara P.E."/>
            <person name="Mardis E.R."/>
            <person name="Marra M.A."/>
            <person name="Miner T.L."/>
            <person name="Minx P."/>
            <person name="Mullikin J.C."/>
            <person name="Plumb R.W."/>
            <person name="Rogers J."/>
            <person name="Schein J.E."/>
            <person name="Sohrmann M."/>
            <person name="Spieth J."/>
            <person name="Stajich J.E."/>
            <person name="Wei C."/>
            <person name="Willey D."/>
            <person name="Wilson R.K."/>
            <person name="Durbin R."/>
            <person name="Waterston R.H."/>
        </authorList>
    </citation>
    <scope>NUCLEOTIDE SEQUENCE [LARGE SCALE GENOMIC DNA]</scope>
    <source>
        <strain evidence="2 3">AF16</strain>
    </source>
</reference>
<feature type="coiled-coil region" evidence="1">
    <location>
        <begin position="162"/>
        <end position="210"/>
    </location>
</feature>
<organism evidence="2 3">
    <name type="scientific">Caenorhabditis briggsae</name>
    <dbReference type="NCBI Taxonomy" id="6238"/>
    <lineage>
        <taxon>Eukaryota</taxon>
        <taxon>Metazoa</taxon>
        <taxon>Ecdysozoa</taxon>
        <taxon>Nematoda</taxon>
        <taxon>Chromadorea</taxon>
        <taxon>Rhabditida</taxon>
        <taxon>Rhabditina</taxon>
        <taxon>Rhabditomorpha</taxon>
        <taxon>Rhabditoidea</taxon>
        <taxon>Rhabditidae</taxon>
        <taxon>Peloderinae</taxon>
        <taxon>Caenorhabditis</taxon>
    </lineage>
</organism>
<protein>
    <submittedName>
        <fullName evidence="2">Protein CBG22142</fullName>
    </submittedName>
</protein>
<dbReference type="HOGENOM" id="CLU_1215715_0_0_1"/>
<proteinExistence type="predicted"/>
<evidence type="ECO:0000313" key="2">
    <source>
        <dbReference type="EMBL" id="CAP38795.2"/>
    </source>
</evidence>
<keyword evidence="1" id="KW-0175">Coiled coil</keyword>
<dbReference type="RefSeq" id="XP_045097493.1">
    <property type="nucleotide sequence ID" value="XM_045241818.1"/>
</dbReference>
<accession>A8Y1M5</accession>
<keyword evidence="3" id="KW-1185">Reference proteome</keyword>
<evidence type="ECO:0000256" key="1">
    <source>
        <dbReference type="SAM" id="Coils"/>
    </source>
</evidence>
<dbReference type="CTD" id="8580912"/>
<dbReference type="Proteomes" id="UP000008549">
    <property type="component" value="Unassembled WGS sequence"/>
</dbReference>
<dbReference type="EMBL" id="HE601428">
    <property type="protein sequence ID" value="CAP38795.2"/>
    <property type="molecule type" value="Genomic_DNA"/>
</dbReference>
<name>A8Y1M5_CAEBR</name>
<sequence length="228" mass="26078">MRTGHSMYLLSKAQLLASLVGKTIFTSFEKYQEVLGQDTWRRYPSSKNLDTMERFVPQFQSKSERTDPPSTSITAGFKPRLERKTPSADARFVIFEQVCLICGAKITSSVNLYERSNHCLTHIHSSCTTRAAGRRYNLSLDGIAISNDLQSILRATEFKRNAAMYQTELTEITRALDAARQRLMVAEQRTNQLSAESRELKAERDHLVNQINARDEYEFDQPIGRPEH</sequence>